<feature type="compositionally biased region" description="Polar residues" evidence="1">
    <location>
        <begin position="63"/>
        <end position="83"/>
    </location>
</feature>
<dbReference type="GeneID" id="108079775"/>
<evidence type="ECO:0000313" key="3">
    <source>
        <dbReference type="Proteomes" id="UP001652661"/>
    </source>
</evidence>
<protein>
    <submittedName>
        <fullName evidence="4">Uncharacterized protein</fullName>
    </submittedName>
</protein>
<feature type="region of interest" description="Disordered" evidence="1">
    <location>
        <begin position="30"/>
        <end position="141"/>
    </location>
</feature>
<dbReference type="RefSeq" id="XP_017029707.1">
    <property type="nucleotide sequence ID" value="XM_017174218.3"/>
</dbReference>
<reference evidence="4" key="1">
    <citation type="submission" date="2025-08" db="UniProtKB">
        <authorList>
            <consortium name="RefSeq"/>
        </authorList>
    </citation>
    <scope>IDENTIFICATION</scope>
    <source>
        <strain evidence="4">14028-0561.14</strain>
        <tissue evidence="4">Whole fly</tissue>
    </source>
</reference>
<evidence type="ECO:0000256" key="2">
    <source>
        <dbReference type="SAM" id="SignalP"/>
    </source>
</evidence>
<gene>
    <name evidence="4" type="primary">LOC108079775</name>
</gene>
<sequence length="480" mass="53408">MQFLRLLVLFGLLLACQARTLDQEKVPVEEKVSNQEIASPPQALQPVEVKQEVSKGNQEPKPQLSNSLTNQVIEEAQPSQANSKPVEAQVQAEVKSEEKEPIANEITKEEEQESPKEEIPKEEAPKSNVVPLKPSEVQGRDNGNVQYVYDANGQLLGVQDLEKIFKYQGVQVFNGSQFSGQYQNYYGNPFNKFQSYPKVEYVPDTVTVVNTTGANVTHHIHNHTHYYSNHKKPGFPLPFLPNPFEKNEPTYVYVNSTSGNVTQTQYTDSRPFPFLPNPFTDFPKVVGLSLVLLPNPFYVNKSQSSVGNSSGNVQYQYFDKFRSFSDEPQQKQQQQQKPNFYLVPNPLGNQVPTDGQKAGDANVLLPVNLAALPLLVPTSEVSQGKGSSVYSSGGSIKLEDLIRATNVHVSQPLKLQASNGASQFQRLFQKQSLVPDERRSQSAAEPAGVQAEEENSVLFAVEIPKPIYRFFKGIFGGFSN</sequence>
<feature type="compositionally biased region" description="Basic and acidic residues" evidence="1">
    <location>
        <begin position="94"/>
        <end position="125"/>
    </location>
</feature>
<dbReference type="AlphaFoldDB" id="A0A6P4IL12"/>
<dbReference type="OMA" id="TQHIHNH"/>
<feature type="signal peptide" evidence="2">
    <location>
        <begin position="1"/>
        <end position="18"/>
    </location>
</feature>
<feature type="chain" id="PRO_5027589527" evidence="2">
    <location>
        <begin position="19"/>
        <end position="480"/>
    </location>
</feature>
<dbReference type="OrthoDB" id="7873131at2759"/>
<evidence type="ECO:0000313" key="4">
    <source>
        <dbReference type="RefSeq" id="XP_017029707.1"/>
    </source>
</evidence>
<accession>A0A6P4IL12</accession>
<proteinExistence type="predicted"/>
<keyword evidence="2" id="KW-0732">Signal</keyword>
<evidence type="ECO:0000256" key="1">
    <source>
        <dbReference type="SAM" id="MobiDB-lite"/>
    </source>
</evidence>
<dbReference type="Proteomes" id="UP001652661">
    <property type="component" value="Chromosome 3L"/>
</dbReference>
<organism evidence="3 4">
    <name type="scientific">Drosophila kikkawai</name>
    <name type="common">Fruit fly</name>
    <dbReference type="NCBI Taxonomy" id="30033"/>
    <lineage>
        <taxon>Eukaryota</taxon>
        <taxon>Metazoa</taxon>
        <taxon>Ecdysozoa</taxon>
        <taxon>Arthropoda</taxon>
        <taxon>Hexapoda</taxon>
        <taxon>Insecta</taxon>
        <taxon>Pterygota</taxon>
        <taxon>Neoptera</taxon>
        <taxon>Endopterygota</taxon>
        <taxon>Diptera</taxon>
        <taxon>Brachycera</taxon>
        <taxon>Muscomorpha</taxon>
        <taxon>Ephydroidea</taxon>
        <taxon>Drosophilidae</taxon>
        <taxon>Drosophila</taxon>
        <taxon>Sophophora</taxon>
    </lineage>
</organism>
<keyword evidence="3" id="KW-1185">Reference proteome</keyword>
<name>A0A6P4IL12_DROKI</name>
<dbReference type="PROSITE" id="PS51257">
    <property type="entry name" value="PROKAR_LIPOPROTEIN"/>
    <property type="match status" value="1"/>
</dbReference>